<protein>
    <submittedName>
        <fullName evidence="2">Uncharacterized protein</fullName>
    </submittedName>
</protein>
<reference evidence="2 3" key="1">
    <citation type="submission" date="2016-01" db="EMBL/GenBank/DDBJ databases">
        <title>Biosynthesis of antibiotic leucinostatins and their inhibition on Phytophthora in bio-control Purpureocillium lilacinum.</title>
        <authorList>
            <person name="Wang G."/>
            <person name="Liu Z."/>
            <person name="Lin R."/>
            <person name="Li E."/>
            <person name="Mao Z."/>
            <person name="Ling J."/>
            <person name="Yin W."/>
            <person name="Xie B."/>
        </authorList>
    </citation>
    <scope>NUCLEOTIDE SEQUENCE [LARGE SCALE GENOMIC DNA]</scope>
    <source>
        <strain evidence="2">PLBJ-1</strain>
    </source>
</reference>
<comment type="caution">
    <text evidence="2">The sequence shown here is derived from an EMBL/GenBank/DDBJ whole genome shotgun (WGS) entry which is preliminary data.</text>
</comment>
<feature type="region of interest" description="Disordered" evidence="1">
    <location>
        <begin position="1"/>
        <end position="32"/>
    </location>
</feature>
<gene>
    <name evidence="2" type="ORF">VFPBJ_05271</name>
</gene>
<organism evidence="2 3">
    <name type="scientific">Purpureocillium lilacinum</name>
    <name type="common">Paecilomyces lilacinus</name>
    <dbReference type="NCBI Taxonomy" id="33203"/>
    <lineage>
        <taxon>Eukaryota</taxon>
        <taxon>Fungi</taxon>
        <taxon>Dikarya</taxon>
        <taxon>Ascomycota</taxon>
        <taxon>Pezizomycotina</taxon>
        <taxon>Sordariomycetes</taxon>
        <taxon>Hypocreomycetidae</taxon>
        <taxon>Hypocreales</taxon>
        <taxon>Ophiocordycipitaceae</taxon>
        <taxon>Purpureocillium</taxon>
    </lineage>
</organism>
<evidence type="ECO:0000256" key="1">
    <source>
        <dbReference type="SAM" id="MobiDB-lite"/>
    </source>
</evidence>
<proteinExistence type="predicted"/>
<evidence type="ECO:0000313" key="2">
    <source>
        <dbReference type="EMBL" id="OAQ79686.1"/>
    </source>
</evidence>
<dbReference type="EMBL" id="LSBH01000004">
    <property type="protein sequence ID" value="OAQ79686.1"/>
    <property type="molecule type" value="Genomic_DNA"/>
</dbReference>
<feature type="compositionally biased region" description="Basic and acidic residues" evidence="1">
    <location>
        <begin position="71"/>
        <end position="83"/>
    </location>
</feature>
<evidence type="ECO:0000313" key="3">
    <source>
        <dbReference type="Proteomes" id="UP000078240"/>
    </source>
</evidence>
<dbReference type="AlphaFoldDB" id="A0A179GP42"/>
<accession>A0A179GP42</accession>
<sequence>MGIGDCDKSPCLTRRTRGTKMTTSPFSRSRCTRRQMHARYQLRTRVAHGLLHPSAATDQQDLDAPNQGRAASDKPHTFQRERFSTSGLLVHGGSPLSSPVP</sequence>
<name>A0A179GP42_PURLI</name>
<dbReference type="Proteomes" id="UP000078240">
    <property type="component" value="Unassembled WGS sequence"/>
</dbReference>
<feature type="region of interest" description="Disordered" evidence="1">
    <location>
        <begin position="51"/>
        <end position="101"/>
    </location>
</feature>
<feature type="compositionally biased region" description="Polar residues" evidence="1">
    <location>
        <begin position="19"/>
        <end position="29"/>
    </location>
</feature>